<dbReference type="Proteomes" id="UP000294239">
    <property type="component" value="Unassembled WGS sequence"/>
</dbReference>
<keyword evidence="1" id="KW-1133">Transmembrane helix</keyword>
<keyword evidence="3" id="KW-1185">Reference proteome</keyword>
<accession>A0ABY1YCN4</accession>
<proteinExistence type="predicted"/>
<evidence type="ECO:0000256" key="1">
    <source>
        <dbReference type="SAM" id="Phobius"/>
    </source>
</evidence>
<dbReference type="GeneID" id="301040067"/>
<dbReference type="RefSeq" id="WP_130977069.1">
    <property type="nucleotide sequence ID" value="NZ_SISF01000022.1"/>
</dbReference>
<name>A0ABY1YCN4_9HYPH</name>
<organism evidence="2 3">
    <name type="scientific">Agrobacterium cavarae</name>
    <dbReference type="NCBI Taxonomy" id="2528239"/>
    <lineage>
        <taxon>Bacteria</taxon>
        <taxon>Pseudomonadati</taxon>
        <taxon>Pseudomonadota</taxon>
        <taxon>Alphaproteobacteria</taxon>
        <taxon>Hyphomicrobiales</taxon>
        <taxon>Rhizobiaceae</taxon>
        <taxon>Rhizobium/Agrobacterium group</taxon>
        <taxon>Agrobacterium</taxon>
    </lineage>
</organism>
<keyword evidence="1" id="KW-0812">Transmembrane</keyword>
<feature type="transmembrane region" description="Helical" evidence="1">
    <location>
        <begin position="76"/>
        <end position="95"/>
    </location>
</feature>
<evidence type="ECO:0008006" key="4">
    <source>
        <dbReference type="Google" id="ProtNLM"/>
    </source>
</evidence>
<evidence type="ECO:0000313" key="3">
    <source>
        <dbReference type="Proteomes" id="UP000294239"/>
    </source>
</evidence>
<gene>
    <name evidence="2" type="ORF">EYC79_02635</name>
</gene>
<reference evidence="2 3" key="1">
    <citation type="submission" date="2019-02" db="EMBL/GenBank/DDBJ databases">
        <title>Current taxonomic status of genus Agrobacterium and description of Agrobacterium cavarae sp. nov. isolated from maize roots.</title>
        <authorList>
            <person name="Flores-Felix J.D."/>
            <person name="Menendez E."/>
            <person name="Ramirez-Bahena M.H."/>
            <person name="Garcia-Fraile P."/>
            <person name="Velazquez E."/>
        </authorList>
    </citation>
    <scope>NUCLEOTIDE SEQUENCE [LARGE SCALE GENOMIC DNA]</scope>
    <source>
        <strain evidence="2 3">RZME10</strain>
    </source>
</reference>
<feature type="transmembrane region" description="Helical" evidence="1">
    <location>
        <begin position="32"/>
        <end position="55"/>
    </location>
</feature>
<evidence type="ECO:0000313" key="2">
    <source>
        <dbReference type="EMBL" id="TBN17995.1"/>
    </source>
</evidence>
<keyword evidence="1" id="KW-0472">Membrane</keyword>
<protein>
    <recommendedName>
        <fullName evidence="4">Transmembrane protein</fullName>
    </recommendedName>
</protein>
<sequence>MRTMPTTTAWLVSITLMAGVAATSWYLGDQAAVTVAKIAIVPLYLLATKGLRAYLQNSSLEDADLKAFMRFQFSEAALLAAFVVVVAAHANSAASRMVMDFVWIAALTGGTLTAAAWLRQRRQNSAK</sequence>
<comment type="caution">
    <text evidence="2">The sequence shown here is derived from an EMBL/GenBank/DDBJ whole genome shotgun (WGS) entry which is preliminary data.</text>
</comment>
<feature type="transmembrane region" description="Helical" evidence="1">
    <location>
        <begin position="101"/>
        <end position="118"/>
    </location>
</feature>
<dbReference type="EMBL" id="SISF01000022">
    <property type="protein sequence ID" value="TBN17995.1"/>
    <property type="molecule type" value="Genomic_DNA"/>
</dbReference>